<organism evidence="2 3">
    <name type="scientific">Halocaridina rubra</name>
    <name type="common">Hawaiian red shrimp</name>
    <dbReference type="NCBI Taxonomy" id="373956"/>
    <lineage>
        <taxon>Eukaryota</taxon>
        <taxon>Metazoa</taxon>
        <taxon>Ecdysozoa</taxon>
        <taxon>Arthropoda</taxon>
        <taxon>Crustacea</taxon>
        <taxon>Multicrustacea</taxon>
        <taxon>Malacostraca</taxon>
        <taxon>Eumalacostraca</taxon>
        <taxon>Eucarida</taxon>
        <taxon>Decapoda</taxon>
        <taxon>Pleocyemata</taxon>
        <taxon>Caridea</taxon>
        <taxon>Atyoidea</taxon>
        <taxon>Atyidae</taxon>
        <taxon>Halocaridina</taxon>
    </lineage>
</organism>
<name>A0AAN8WT25_HALRR</name>
<accession>A0AAN8WT25</accession>
<dbReference type="EMBL" id="JAXCGZ010018978">
    <property type="protein sequence ID" value="KAK7066929.1"/>
    <property type="molecule type" value="Genomic_DNA"/>
</dbReference>
<sequence>MTDKNLPIITQPDSANIFPASKSNVELKMRSTGGSGVISLFFVILFTFAAVAGGVTKVETSSDAAVCGKTVTLADCIQKTLICSPLDSLLAPLMGTASSITACATKTGAPLKSKFFTSLGQSMVSGNSPGIGDELTSNTVADAAIRQCVLNATGMLAPDMTLDRSAIAEQVALLSPPALGASVVGAIETCPEPVNFKIMTFVRCLKKVCIASAVLPTPAPPSYSGMSSFF</sequence>
<evidence type="ECO:0000313" key="3">
    <source>
        <dbReference type="Proteomes" id="UP001381693"/>
    </source>
</evidence>
<evidence type="ECO:0000313" key="2">
    <source>
        <dbReference type="EMBL" id="KAK7066929.1"/>
    </source>
</evidence>
<keyword evidence="1" id="KW-0812">Transmembrane</keyword>
<dbReference type="Proteomes" id="UP001381693">
    <property type="component" value="Unassembled WGS sequence"/>
</dbReference>
<keyword evidence="1" id="KW-1133">Transmembrane helix</keyword>
<reference evidence="2 3" key="1">
    <citation type="submission" date="2023-11" db="EMBL/GenBank/DDBJ databases">
        <title>Halocaridina rubra genome assembly.</title>
        <authorList>
            <person name="Smith C."/>
        </authorList>
    </citation>
    <scope>NUCLEOTIDE SEQUENCE [LARGE SCALE GENOMIC DNA]</scope>
    <source>
        <strain evidence="2">EP-1</strain>
        <tissue evidence="2">Whole</tissue>
    </source>
</reference>
<feature type="transmembrane region" description="Helical" evidence="1">
    <location>
        <begin position="37"/>
        <end position="55"/>
    </location>
</feature>
<keyword evidence="1" id="KW-0472">Membrane</keyword>
<protein>
    <submittedName>
        <fullName evidence="2">Uncharacterized protein</fullName>
    </submittedName>
</protein>
<keyword evidence="3" id="KW-1185">Reference proteome</keyword>
<dbReference type="AlphaFoldDB" id="A0AAN8WT25"/>
<comment type="caution">
    <text evidence="2">The sequence shown here is derived from an EMBL/GenBank/DDBJ whole genome shotgun (WGS) entry which is preliminary data.</text>
</comment>
<gene>
    <name evidence="2" type="ORF">SK128_012061</name>
</gene>
<evidence type="ECO:0000256" key="1">
    <source>
        <dbReference type="SAM" id="Phobius"/>
    </source>
</evidence>
<proteinExistence type="predicted"/>